<sequence length="396" mass="44838">MHGRGDDDKAQECVPFRRTEVATRRRLIRESAAVGCLHWARTAFMLSDSNVRFRSVEAGPLDPGTTTGYRMRLPSALKDRVDLGVMTAVGYGTLSLCMSLLNKIIMTKFFFDYPIVIMMMQMALTLFVMEVLRVCNVVKLLPYTFDRGKDMFVPSLLYALHGYFSLTALEGMNLPMYGAVKRVVPLLTMWMSFVVLRKQRPTRQIVMAVALISVGSFLAAMYDFSFDIWSYVYGSLAVIFQATYLIMIERLSMSNTYSPMEMMYMNAFNCLVFFLIADLVQDEIRDAFMYLMTSASSLFIFCFVCLMVLGFVLNYAMFMCTAVNSALTTSILGNLKAALQTFVGYYMSVYLFYDIVPNFINGVGLIITIGGVAAYSYYKLLEKQRNPKPSIPTGRL</sequence>
<feature type="transmembrane region" description="Helical" evidence="5">
    <location>
        <begin position="263"/>
        <end position="281"/>
    </location>
</feature>
<feature type="transmembrane region" description="Helical" evidence="5">
    <location>
        <begin position="113"/>
        <end position="132"/>
    </location>
</feature>
<dbReference type="InterPro" id="IPR004853">
    <property type="entry name" value="Sugar_P_trans_dom"/>
</dbReference>
<evidence type="ECO:0000256" key="5">
    <source>
        <dbReference type="SAM" id="Phobius"/>
    </source>
</evidence>
<dbReference type="Proteomes" id="UP000887566">
    <property type="component" value="Unplaced"/>
</dbReference>
<protein>
    <submittedName>
        <fullName evidence="8">Sugar phosphate transporter domain-containing protein</fullName>
    </submittedName>
</protein>
<accession>A0A914UY75</accession>
<name>A0A914UY75_9BILA</name>
<feature type="transmembrane region" description="Helical" evidence="5">
    <location>
        <begin position="152"/>
        <end position="169"/>
    </location>
</feature>
<dbReference type="AlphaFoldDB" id="A0A914UY75"/>
<proteinExistence type="predicted"/>
<feature type="transmembrane region" description="Helical" evidence="5">
    <location>
        <begin position="359"/>
        <end position="378"/>
    </location>
</feature>
<keyword evidence="4 5" id="KW-0472">Membrane</keyword>
<evidence type="ECO:0000313" key="7">
    <source>
        <dbReference type="Proteomes" id="UP000887566"/>
    </source>
</evidence>
<dbReference type="Pfam" id="PF03151">
    <property type="entry name" value="TPT"/>
    <property type="match status" value="1"/>
</dbReference>
<evidence type="ECO:0000256" key="3">
    <source>
        <dbReference type="ARBA" id="ARBA00022989"/>
    </source>
</evidence>
<evidence type="ECO:0000256" key="1">
    <source>
        <dbReference type="ARBA" id="ARBA00004141"/>
    </source>
</evidence>
<evidence type="ECO:0000313" key="8">
    <source>
        <dbReference type="WBParaSite" id="PSAMB.scaffold135size73867.g2544.t1"/>
    </source>
</evidence>
<feature type="domain" description="Sugar phosphate transporter" evidence="6">
    <location>
        <begin position="83"/>
        <end position="376"/>
    </location>
</feature>
<evidence type="ECO:0000256" key="2">
    <source>
        <dbReference type="ARBA" id="ARBA00022692"/>
    </source>
</evidence>
<dbReference type="WBParaSite" id="PSAMB.scaffold135size73867.g2544.t1">
    <property type="protein sequence ID" value="PSAMB.scaffold135size73867.g2544.t1"/>
    <property type="gene ID" value="PSAMB.scaffold135size73867.g2544"/>
</dbReference>
<keyword evidence="3 5" id="KW-1133">Transmembrane helix</keyword>
<comment type="subcellular location">
    <subcellularLocation>
        <location evidence="1">Membrane</location>
        <topology evidence="1">Multi-pass membrane protein</topology>
    </subcellularLocation>
</comment>
<evidence type="ECO:0000259" key="6">
    <source>
        <dbReference type="Pfam" id="PF03151"/>
    </source>
</evidence>
<keyword evidence="2 5" id="KW-0812">Transmembrane</keyword>
<dbReference type="InterPro" id="IPR050186">
    <property type="entry name" value="TPT_transporter"/>
</dbReference>
<feature type="transmembrane region" description="Helical" evidence="5">
    <location>
        <begin position="337"/>
        <end position="353"/>
    </location>
</feature>
<feature type="transmembrane region" description="Helical" evidence="5">
    <location>
        <begin position="228"/>
        <end position="251"/>
    </location>
</feature>
<feature type="transmembrane region" description="Helical" evidence="5">
    <location>
        <begin position="287"/>
        <end position="316"/>
    </location>
</feature>
<dbReference type="PANTHER" id="PTHR11132">
    <property type="entry name" value="SOLUTE CARRIER FAMILY 35"/>
    <property type="match status" value="1"/>
</dbReference>
<evidence type="ECO:0000256" key="4">
    <source>
        <dbReference type="ARBA" id="ARBA00023136"/>
    </source>
</evidence>
<feature type="transmembrane region" description="Helical" evidence="5">
    <location>
        <begin position="205"/>
        <end position="222"/>
    </location>
</feature>
<reference evidence="8" key="1">
    <citation type="submission" date="2022-11" db="UniProtKB">
        <authorList>
            <consortium name="WormBaseParasite"/>
        </authorList>
    </citation>
    <scope>IDENTIFICATION</scope>
</reference>
<dbReference type="GO" id="GO:0016020">
    <property type="term" value="C:membrane"/>
    <property type="evidence" value="ECO:0007669"/>
    <property type="project" value="UniProtKB-SubCell"/>
</dbReference>
<organism evidence="7 8">
    <name type="scientific">Plectus sambesii</name>
    <dbReference type="NCBI Taxonomy" id="2011161"/>
    <lineage>
        <taxon>Eukaryota</taxon>
        <taxon>Metazoa</taxon>
        <taxon>Ecdysozoa</taxon>
        <taxon>Nematoda</taxon>
        <taxon>Chromadorea</taxon>
        <taxon>Plectida</taxon>
        <taxon>Plectina</taxon>
        <taxon>Plectoidea</taxon>
        <taxon>Plectidae</taxon>
        <taxon>Plectus</taxon>
    </lineage>
</organism>
<feature type="transmembrane region" description="Helical" evidence="5">
    <location>
        <begin position="81"/>
        <end position="101"/>
    </location>
</feature>
<keyword evidence="7" id="KW-1185">Reference proteome</keyword>